<dbReference type="SUPFAM" id="SSF103473">
    <property type="entry name" value="MFS general substrate transporter"/>
    <property type="match status" value="1"/>
</dbReference>
<dbReference type="InterPro" id="IPR052983">
    <property type="entry name" value="MFS_Riboflavin_Transporter"/>
</dbReference>
<keyword evidence="2" id="KW-0813">Transport</keyword>
<dbReference type="Pfam" id="PF07690">
    <property type="entry name" value="MFS_1"/>
    <property type="match status" value="1"/>
</dbReference>
<gene>
    <name evidence="9" type="ORF">IEQ44_13200</name>
</gene>
<feature type="region of interest" description="Disordered" evidence="6">
    <location>
        <begin position="210"/>
        <end position="233"/>
    </location>
</feature>
<evidence type="ECO:0000256" key="4">
    <source>
        <dbReference type="ARBA" id="ARBA00022989"/>
    </source>
</evidence>
<keyword evidence="3 7" id="KW-0812">Transmembrane</keyword>
<evidence type="ECO:0000256" key="1">
    <source>
        <dbReference type="ARBA" id="ARBA00004651"/>
    </source>
</evidence>
<feature type="transmembrane region" description="Helical" evidence="7">
    <location>
        <begin position="52"/>
        <end position="71"/>
    </location>
</feature>
<dbReference type="InterPro" id="IPR020846">
    <property type="entry name" value="MFS_dom"/>
</dbReference>
<evidence type="ECO:0000259" key="8">
    <source>
        <dbReference type="PROSITE" id="PS50850"/>
    </source>
</evidence>
<dbReference type="InterPro" id="IPR036259">
    <property type="entry name" value="MFS_trans_sf"/>
</dbReference>
<feature type="transmembrane region" description="Helical" evidence="7">
    <location>
        <begin position="83"/>
        <end position="101"/>
    </location>
</feature>
<reference evidence="9 10" key="1">
    <citation type="submission" date="2020-10" db="EMBL/GenBank/DDBJ databases">
        <title>Nocardioides sp. isolated from sludge.</title>
        <authorList>
            <person name="Zhang X."/>
        </authorList>
    </citation>
    <scope>NUCLEOTIDE SEQUENCE [LARGE SCALE GENOMIC DNA]</scope>
    <source>
        <strain evidence="9 10">Y6</strain>
    </source>
</reference>
<dbReference type="PANTHER" id="PTHR43385:SF1">
    <property type="entry name" value="RIBOFLAVIN TRANSPORTER RIBJ"/>
    <property type="match status" value="1"/>
</dbReference>
<feature type="transmembrane region" description="Helical" evidence="7">
    <location>
        <begin position="18"/>
        <end position="40"/>
    </location>
</feature>
<feature type="transmembrane region" description="Helical" evidence="7">
    <location>
        <begin position="107"/>
        <end position="129"/>
    </location>
</feature>
<evidence type="ECO:0000256" key="6">
    <source>
        <dbReference type="SAM" id="MobiDB-lite"/>
    </source>
</evidence>
<dbReference type="PROSITE" id="PS50850">
    <property type="entry name" value="MFS"/>
    <property type="match status" value="1"/>
</dbReference>
<dbReference type="InterPro" id="IPR011701">
    <property type="entry name" value="MFS"/>
</dbReference>
<name>A0ABR9RVH7_9ACTN</name>
<dbReference type="Proteomes" id="UP000756387">
    <property type="component" value="Unassembled WGS sequence"/>
</dbReference>
<dbReference type="PANTHER" id="PTHR43385">
    <property type="entry name" value="RIBOFLAVIN TRANSPORTER RIBJ"/>
    <property type="match status" value="1"/>
</dbReference>
<protein>
    <submittedName>
        <fullName evidence="9">MFS transporter</fullName>
    </submittedName>
</protein>
<keyword evidence="4 7" id="KW-1133">Transmembrane helix</keyword>
<accession>A0ABR9RVH7</accession>
<evidence type="ECO:0000256" key="2">
    <source>
        <dbReference type="ARBA" id="ARBA00022448"/>
    </source>
</evidence>
<proteinExistence type="predicted"/>
<evidence type="ECO:0000256" key="3">
    <source>
        <dbReference type="ARBA" id="ARBA00022692"/>
    </source>
</evidence>
<sequence>MRAPTRVSDRHILRSRTFVLATAAGTLMAFVSYASMVYLVPLLIDRGMAPSSAAWALGLGGAGQVLGRVFYPWLTSRLTPQARAVVVIAAMGAALLGFVTIPGPGLVLVLVTLAVLAGASRGLFTLVGATLVSDHWGPQRYAAVSGVYNAPVLAASALAPLLGALIVEATGSYAGLYAVLTATAGLATILAIVAAREPKTVSLPDSRTELLGRATGGEGRRLFTGRSSEPRDK</sequence>
<feature type="transmembrane region" description="Helical" evidence="7">
    <location>
        <begin position="141"/>
        <end position="167"/>
    </location>
</feature>
<keyword evidence="5 7" id="KW-0472">Membrane</keyword>
<organism evidence="9 10">
    <name type="scientific">Nocardioides malaquae</name>
    <dbReference type="NCBI Taxonomy" id="2773426"/>
    <lineage>
        <taxon>Bacteria</taxon>
        <taxon>Bacillati</taxon>
        <taxon>Actinomycetota</taxon>
        <taxon>Actinomycetes</taxon>
        <taxon>Propionibacteriales</taxon>
        <taxon>Nocardioidaceae</taxon>
        <taxon>Nocardioides</taxon>
    </lineage>
</organism>
<evidence type="ECO:0000256" key="7">
    <source>
        <dbReference type="SAM" id="Phobius"/>
    </source>
</evidence>
<feature type="transmembrane region" description="Helical" evidence="7">
    <location>
        <begin position="173"/>
        <end position="195"/>
    </location>
</feature>
<evidence type="ECO:0000256" key="5">
    <source>
        <dbReference type="ARBA" id="ARBA00023136"/>
    </source>
</evidence>
<dbReference type="EMBL" id="JADCSA010000014">
    <property type="protein sequence ID" value="MBE7325609.1"/>
    <property type="molecule type" value="Genomic_DNA"/>
</dbReference>
<evidence type="ECO:0000313" key="10">
    <source>
        <dbReference type="Proteomes" id="UP000756387"/>
    </source>
</evidence>
<comment type="subcellular location">
    <subcellularLocation>
        <location evidence="1">Cell membrane</location>
        <topology evidence="1">Multi-pass membrane protein</topology>
    </subcellularLocation>
</comment>
<evidence type="ECO:0000313" key="9">
    <source>
        <dbReference type="EMBL" id="MBE7325609.1"/>
    </source>
</evidence>
<comment type="caution">
    <text evidence="9">The sequence shown here is derived from an EMBL/GenBank/DDBJ whole genome shotgun (WGS) entry which is preliminary data.</text>
</comment>
<keyword evidence="10" id="KW-1185">Reference proteome</keyword>
<feature type="domain" description="Major facilitator superfamily (MFS) profile" evidence="8">
    <location>
        <begin position="18"/>
        <end position="233"/>
    </location>
</feature>
<dbReference type="Gene3D" id="1.20.1250.20">
    <property type="entry name" value="MFS general substrate transporter like domains"/>
    <property type="match status" value="1"/>
</dbReference>
<dbReference type="RefSeq" id="WP_193638941.1">
    <property type="nucleotide sequence ID" value="NZ_JADCSA010000014.1"/>
</dbReference>